<dbReference type="PANTHER" id="PTHR36784:SF1">
    <property type="entry name" value="HISTONE-LYSINE N-METHYLTRANSFERASE"/>
    <property type="match status" value="1"/>
</dbReference>
<dbReference type="EMBL" id="JAPFFK010000017">
    <property type="protein sequence ID" value="KAJ6698856.1"/>
    <property type="molecule type" value="Genomic_DNA"/>
</dbReference>
<feature type="transmembrane region" description="Helical" evidence="1">
    <location>
        <begin position="127"/>
        <end position="145"/>
    </location>
</feature>
<keyword evidence="1" id="KW-0472">Membrane</keyword>
<dbReference type="AlphaFoldDB" id="A0A9Q0Q316"/>
<evidence type="ECO:0000313" key="3">
    <source>
        <dbReference type="Proteomes" id="UP001151532"/>
    </source>
</evidence>
<evidence type="ECO:0000256" key="1">
    <source>
        <dbReference type="SAM" id="Phobius"/>
    </source>
</evidence>
<dbReference type="OrthoDB" id="1904339at2759"/>
<keyword evidence="1" id="KW-0812">Transmembrane</keyword>
<keyword evidence="1" id="KW-1133">Transmembrane helix</keyword>
<protein>
    <submittedName>
        <fullName evidence="2">HISTONE-LYSINE N-METHYLTRANSFERASE</fullName>
    </submittedName>
</protein>
<dbReference type="Proteomes" id="UP001151532">
    <property type="component" value="Chromosome 6"/>
</dbReference>
<feature type="transmembrane region" description="Helical" evidence="1">
    <location>
        <begin position="99"/>
        <end position="118"/>
    </location>
</feature>
<reference evidence="2" key="1">
    <citation type="submission" date="2022-11" db="EMBL/GenBank/DDBJ databases">
        <authorList>
            <person name="Hyden B.L."/>
            <person name="Feng K."/>
            <person name="Yates T."/>
            <person name="Jawdy S."/>
            <person name="Smart L.B."/>
            <person name="Muchero W."/>
        </authorList>
    </citation>
    <scope>NUCLEOTIDE SEQUENCE</scope>
    <source>
        <tissue evidence="2">Shoot tip</tissue>
    </source>
</reference>
<name>A0A9Q0Q316_SALPP</name>
<dbReference type="PANTHER" id="PTHR36784">
    <property type="entry name" value="HISTONE-LYSINE N-METHYLTRANSFERASE"/>
    <property type="match status" value="1"/>
</dbReference>
<feature type="transmembrane region" description="Helical" evidence="1">
    <location>
        <begin position="157"/>
        <end position="177"/>
    </location>
</feature>
<reference evidence="2" key="2">
    <citation type="journal article" date="2023" name="Int. J. Mol. Sci.">
        <title>De Novo Assembly and Annotation of 11 Diverse Shrub Willow (Salix) Genomes Reveals Novel Gene Organization in Sex-Linked Regions.</title>
        <authorList>
            <person name="Hyden B."/>
            <person name="Feng K."/>
            <person name="Yates T.B."/>
            <person name="Jawdy S."/>
            <person name="Cereghino C."/>
            <person name="Smart L.B."/>
            <person name="Muchero W."/>
        </authorList>
    </citation>
    <scope>NUCLEOTIDE SEQUENCE</scope>
    <source>
        <tissue evidence="2">Shoot tip</tissue>
    </source>
</reference>
<gene>
    <name evidence="2" type="ORF">OIU79_012191</name>
</gene>
<keyword evidence="3" id="KW-1185">Reference proteome</keyword>
<comment type="caution">
    <text evidence="2">The sequence shown here is derived from an EMBL/GenBank/DDBJ whole genome shotgun (WGS) entry which is preliminary data.</text>
</comment>
<organism evidence="2 3">
    <name type="scientific">Salix purpurea</name>
    <name type="common">Purple osier willow</name>
    <dbReference type="NCBI Taxonomy" id="77065"/>
    <lineage>
        <taxon>Eukaryota</taxon>
        <taxon>Viridiplantae</taxon>
        <taxon>Streptophyta</taxon>
        <taxon>Embryophyta</taxon>
        <taxon>Tracheophyta</taxon>
        <taxon>Spermatophyta</taxon>
        <taxon>Magnoliopsida</taxon>
        <taxon>eudicotyledons</taxon>
        <taxon>Gunneridae</taxon>
        <taxon>Pentapetalae</taxon>
        <taxon>rosids</taxon>
        <taxon>fabids</taxon>
        <taxon>Malpighiales</taxon>
        <taxon>Salicaceae</taxon>
        <taxon>Saliceae</taxon>
        <taxon>Salix</taxon>
    </lineage>
</organism>
<proteinExistence type="predicted"/>
<feature type="transmembrane region" description="Helical" evidence="1">
    <location>
        <begin position="58"/>
        <end position="79"/>
    </location>
</feature>
<sequence>MLMKKLARNWKKISVGDKFTLPTRDEDDSRPMDSQEQEELILSLERTEAEQSVLWRRVVGGLELCYAAFLLYSTFQQALFPWELRYHAYFMEDMDSSMVIFADLIAVSACALAIEGLLHNSNYHRQWIWYSCFVALLLAVFWLYYMLRMPRFRWDVIWLPLGPLSGAGICLYVDHLLTESSEEVKKLRSYICNSILSIPVPRENFSVRQIDALCSTCQIPRLTLFYHLANDRATLDLISGVHAEYLVVDRAIMIIGASSTTRSAHRTRSSWWIATHLLFLLSFF</sequence>
<accession>A0A9Q0Q316</accession>
<evidence type="ECO:0000313" key="2">
    <source>
        <dbReference type="EMBL" id="KAJ6698856.1"/>
    </source>
</evidence>